<evidence type="ECO:0000256" key="4">
    <source>
        <dbReference type="ARBA" id="ARBA00019397"/>
    </source>
</evidence>
<dbReference type="NCBIfam" id="TIGR00419">
    <property type="entry name" value="tim"/>
    <property type="match status" value="1"/>
</dbReference>
<comment type="catalytic activity">
    <reaction evidence="9 10">
        <text>D-glyceraldehyde 3-phosphate = dihydroxyacetone phosphate</text>
        <dbReference type="Rhea" id="RHEA:18585"/>
        <dbReference type="ChEBI" id="CHEBI:57642"/>
        <dbReference type="ChEBI" id="CHEBI:59776"/>
        <dbReference type="EC" id="5.3.1.1"/>
    </reaction>
</comment>
<comment type="caution">
    <text evidence="11">The sequence shown here is derived from an EMBL/GenBank/DDBJ whole genome shotgun (WGS) entry which is preliminary data.</text>
</comment>
<dbReference type="SUPFAM" id="SSF51351">
    <property type="entry name" value="Triosephosphate isomerase (TIM)"/>
    <property type="match status" value="1"/>
</dbReference>
<comment type="subunit">
    <text evidence="9 10">Homodimer.</text>
</comment>
<keyword evidence="6 9" id="KW-0963">Cytoplasm</keyword>
<dbReference type="GO" id="GO:0019563">
    <property type="term" value="P:glycerol catabolic process"/>
    <property type="evidence" value="ECO:0007669"/>
    <property type="project" value="TreeGrafter"/>
</dbReference>
<name>A0A1Z5HUK2_9FIRM</name>
<comment type="pathway">
    <text evidence="9 10">Carbohydrate biosynthesis; gluconeogenesis.</text>
</comment>
<dbReference type="InterPro" id="IPR035990">
    <property type="entry name" value="TIM_sf"/>
</dbReference>
<evidence type="ECO:0000256" key="7">
    <source>
        <dbReference type="ARBA" id="ARBA00023152"/>
    </source>
</evidence>
<dbReference type="Pfam" id="PF00121">
    <property type="entry name" value="TIM"/>
    <property type="match status" value="1"/>
</dbReference>
<evidence type="ECO:0000256" key="2">
    <source>
        <dbReference type="ARBA" id="ARBA00007422"/>
    </source>
</evidence>
<dbReference type="EMBL" id="BDGJ01000117">
    <property type="protein sequence ID" value="GAW93192.1"/>
    <property type="molecule type" value="Genomic_DNA"/>
</dbReference>
<evidence type="ECO:0000256" key="5">
    <source>
        <dbReference type="ARBA" id="ARBA00022432"/>
    </source>
</evidence>
<dbReference type="Gene3D" id="3.20.20.70">
    <property type="entry name" value="Aldolase class I"/>
    <property type="match status" value="1"/>
</dbReference>
<dbReference type="GO" id="GO:0004807">
    <property type="term" value="F:triose-phosphate isomerase activity"/>
    <property type="evidence" value="ECO:0007669"/>
    <property type="project" value="UniProtKB-UniRule"/>
</dbReference>
<feature type="active site" description="Electrophile" evidence="9">
    <location>
        <position position="95"/>
    </location>
</feature>
<evidence type="ECO:0000313" key="11">
    <source>
        <dbReference type="EMBL" id="GAW93192.1"/>
    </source>
</evidence>
<dbReference type="PANTHER" id="PTHR21139">
    <property type="entry name" value="TRIOSEPHOSPHATE ISOMERASE"/>
    <property type="match status" value="1"/>
</dbReference>
<dbReference type="PANTHER" id="PTHR21139:SF42">
    <property type="entry name" value="TRIOSEPHOSPHATE ISOMERASE"/>
    <property type="match status" value="1"/>
</dbReference>
<comment type="subcellular location">
    <subcellularLocation>
        <location evidence="9 10">Cytoplasm</location>
    </subcellularLocation>
</comment>
<dbReference type="CDD" id="cd00311">
    <property type="entry name" value="TIM"/>
    <property type="match status" value="1"/>
</dbReference>
<keyword evidence="12" id="KW-1185">Reference proteome</keyword>
<accession>A0A1Z5HUK2</accession>
<dbReference type="InterPro" id="IPR020861">
    <property type="entry name" value="Triosephosphate_isomerase_AS"/>
</dbReference>
<dbReference type="GO" id="GO:0005829">
    <property type="term" value="C:cytosol"/>
    <property type="evidence" value="ECO:0007669"/>
    <property type="project" value="TreeGrafter"/>
</dbReference>
<keyword evidence="8 9" id="KW-0413">Isomerase</keyword>
<evidence type="ECO:0000256" key="8">
    <source>
        <dbReference type="ARBA" id="ARBA00023235"/>
    </source>
</evidence>
<dbReference type="InterPro" id="IPR000652">
    <property type="entry name" value="Triosephosphate_isomerase"/>
</dbReference>
<dbReference type="FunFam" id="3.20.20.70:FF:000016">
    <property type="entry name" value="Triosephosphate isomerase"/>
    <property type="match status" value="1"/>
</dbReference>
<dbReference type="InterPro" id="IPR022896">
    <property type="entry name" value="TrioseP_Isoase_bac/euk"/>
</dbReference>
<evidence type="ECO:0000256" key="10">
    <source>
        <dbReference type="RuleBase" id="RU363013"/>
    </source>
</evidence>
<comment type="pathway">
    <text evidence="1 9 10">Carbohydrate degradation; glycolysis; D-glyceraldehyde 3-phosphate from glycerone phosphate: step 1/1.</text>
</comment>
<dbReference type="EC" id="5.3.1.1" evidence="3 9"/>
<comment type="similarity">
    <text evidence="2 9 10">Belongs to the triosephosphate isomerase family.</text>
</comment>
<dbReference type="UniPathway" id="UPA00138"/>
<comment type="function">
    <text evidence="9">Involved in the gluconeogenesis. Catalyzes stereospecifically the conversion of dihydroxyacetone phosphate (DHAP) to D-glyceraldehyde-3-phosphate (G3P).</text>
</comment>
<gene>
    <name evidence="9" type="primary">tpiA</name>
    <name evidence="11" type="ORF">KKC1_23320</name>
</gene>
<dbReference type="Proteomes" id="UP000197032">
    <property type="component" value="Unassembled WGS sequence"/>
</dbReference>
<dbReference type="UniPathway" id="UPA00109">
    <property type="reaction ID" value="UER00189"/>
</dbReference>
<evidence type="ECO:0000256" key="9">
    <source>
        <dbReference type="HAMAP-Rule" id="MF_00147"/>
    </source>
</evidence>
<keyword evidence="7 9" id="KW-0324">Glycolysis</keyword>
<keyword evidence="5 9" id="KW-0312">Gluconeogenesis</keyword>
<dbReference type="PROSITE" id="PS00171">
    <property type="entry name" value="TIM_1"/>
    <property type="match status" value="1"/>
</dbReference>
<feature type="binding site" evidence="9">
    <location>
        <position position="173"/>
    </location>
    <ligand>
        <name>substrate</name>
    </ligand>
</feature>
<feature type="binding site" evidence="9">
    <location>
        <position position="213"/>
    </location>
    <ligand>
        <name>substrate</name>
    </ligand>
</feature>
<evidence type="ECO:0000256" key="1">
    <source>
        <dbReference type="ARBA" id="ARBA00004680"/>
    </source>
</evidence>
<dbReference type="GO" id="GO:0046166">
    <property type="term" value="P:glyceraldehyde-3-phosphate biosynthetic process"/>
    <property type="evidence" value="ECO:0007669"/>
    <property type="project" value="TreeGrafter"/>
</dbReference>
<sequence length="251" mass="27404">MRKPIIAGNWKMHKTGAEAKQLVEELKELIAGVEDVEIVVCPPFTALETVTELCRGTNLTVGAQNMHWEKEGAYTGEISGQMLKYLGCRYVIVGHSERRQYFGETNETVNKKVKAALSCGLYPIVCVGETLEQREAGITAEVCRKQVEEGLASLKDDQVSRVVVAYEPVWAIGTGRTASARDAEEVISYIRSVVAGMYGEKAAGEMRIQYGGSVKPDNIKELMEQPNIDGALVGGASLKAQSFAQIVRFEG</sequence>
<evidence type="ECO:0000256" key="3">
    <source>
        <dbReference type="ARBA" id="ARBA00011940"/>
    </source>
</evidence>
<dbReference type="RefSeq" id="WP_088554385.1">
    <property type="nucleotide sequence ID" value="NZ_BDGJ01000117.1"/>
</dbReference>
<dbReference type="OrthoDB" id="9809429at2"/>
<dbReference type="InterPro" id="IPR013785">
    <property type="entry name" value="Aldolase_TIM"/>
</dbReference>
<feature type="active site" description="Proton acceptor" evidence="9">
    <location>
        <position position="167"/>
    </location>
</feature>
<reference evidence="12" key="1">
    <citation type="journal article" date="2017" name="Appl. Environ. Microbiol.">
        <title>Genomic Analysis of Calderihabitans maritimus KKC1, a Thermophilic, Hydrogenogenic, Carboxydotrophic Bacterium Isolated from Marine Sediment.</title>
        <authorList>
            <person name="Omae K."/>
            <person name="Yoneda Y."/>
            <person name="Fukuyama Y."/>
            <person name="Yoshida T."/>
            <person name="Sako Y."/>
        </authorList>
    </citation>
    <scope>NUCLEOTIDE SEQUENCE [LARGE SCALE GENOMIC DNA]</scope>
    <source>
        <strain evidence="12">KKC1</strain>
    </source>
</reference>
<dbReference type="GO" id="GO:0006096">
    <property type="term" value="P:glycolytic process"/>
    <property type="evidence" value="ECO:0007669"/>
    <property type="project" value="UniProtKB-UniRule"/>
</dbReference>
<evidence type="ECO:0000313" key="12">
    <source>
        <dbReference type="Proteomes" id="UP000197032"/>
    </source>
</evidence>
<proteinExistence type="inferred from homology"/>
<feature type="binding site" evidence="9">
    <location>
        <begin position="234"/>
        <end position="235"/>
    </location>
    <ligand>
        <name>substrate</name>
    </ligand>
</feature>
<protein>
    <recommendedName>
        <fullName evidence="4 9">Triosephosphate isomerase</fullName>
        <shortName evidence="9">TIM</shortName>
        <shortName evidence="9">TPI</shortName>
        <ecNumber evidence="3 9">5.3.1.1</ecNumber>
    </recommendedName>
    <alternativeName>
        <fullName evidence="9">Triose-phosphate isomerase</fullName>
    </alternativeName>
</protein>
<feature type="binding site" evidence="9">
    <location>
        <begin position="9"/>
        <end position="11"/>
    </location>
    <ligand>
        <name>substrate</name>
    </ligand>
</feature>
<dbReference type="GO" id="GO:0006094">
    <property type="term" value="P:gluconeogenesis"/>
    <property type="evidence" value="ECO:0007669"/>
    <property type="project" value="UniProtKB-UniRule"/>
</dbReference>
<dbReference type="HAMAP" id="MF_00147_B">
    <property type="entry name" value="TIM_B"/>
    <property type="match status" value="1"/>
</dbReference>
<dbReference type="AlphaFoldDB" id="A0A1Z5HUK2"/>
<organism evidence="11 12">
    <name type="scientific">Calderihabitans maritimus</name>
    <dbReference type="NCBI Taxonomy" id="1246530"/>
    <lineage>
        <taxon>Bacteria</taxon>
        <taxon>Bacillati</taxon>
        <taxon>Bacillota</taxon>
        <taxon>Clostridia</taxon>
        <taxon>Neomoorellales</taxon>
        <taxon>Calderihabitantaceae</taxon>
        <taxon>Calderihabitans</taxon>
    </lineage>
</organism>
<evidence type="ECO:0000256" key="6">
    <source>
        <dbReference type="ARBA" id="ARBA00022490"/>
    </source>
</evidence>
<dbReference type="PROSITE" id="PS51440">
    <property type="entry name" value="TIM_2"/>
    <property type="match status" value="1"/>
</dbReference>